<feature type="compositionally biased region" description="Basic and acidic residues" evidence="1">
    <location>
        <begin position="20"/>
        <end position="31"/>
    </location>
</feature>
<dbReference type="EMBL" id="OM869618">
    <property type="protein sequence ID" value="UPW41524.1"/>
    <property type="molecule type" value="Genomic_DNA"/>
</dbReference>
<feature type="region of interest" description="Disordered" evidence="1">
    <location>
        <begin position="106"/>
        <end position="125"/>
    </location>
</feature>
<organism evidence="2">
    <name type="scientific">Neotofec virus RodL2_5</name>
    <dbReference type="NCBI Taxonomy" id="2929218"/>
    <lineage>
        <taxon>Viruses</taxon>
        <taxon>Monodnaviria</taxon>
        <taxon>Shotokuvirae</taxon>
        <taxon>Commensaviricota</taxon>
        <taxon>Cardeaviricetes</taxon>
        <taxon>Sanitavirales</taxon>
        <taxon>Anelloviridae</taxon>
    </lineage>
</organism>
<proteinExistence type="predicted"/>
<accession>A0A976N1I1</accession>
<reference evidence="2" key="1">
    <citation type="submission" date="2022-02" db="EMBL/GenBank/DDBJ databases">
        <title>Towards deciphering the DNA virus diversity associated with rodent species in the families Cricetidae and Heteromyidae.</title>
        <authorList>
            <person name="Lund M."/>
            <person name="Larsen B.B."/>
            <person name="Gryseels S."/>
            <person name="Kraberger S."/>
            <person name="Rowsey D.M."/>
            <person name="Steger L."/>
            <person name="Yule K.M."/>
            <person name="Upham N.S."/>
            <person name="Worobey M."/>
            <person name="Van Doorslaer K."/>
            <person name="Varsani A."/>
        </authorList>
    </citation>
    <scope>NUCLEOTIDE SEQUENCE</scope>
    <source>
        <strain evidence="2">NeonRodL2_5</strain>
    </source>
</reference>
<feature type="region of interest" description="Disordered" evidence="1">
    <location>
        <begin position="14"/>
        <end position="75"/>
    </location>
</feature>
<name>A0A976N1I1_9VIRU</name>
<feature type="compositionally biased region" description="Polar residues" evidence="1">
    <location>
        <begin position="63"/>
        <end position="75"/>
    </location>
</feature>
<evidence type="ECO:0000256" key="1">
    <source>
        <dbReference type="SAM" id="MobiDB-lite"/>
    </source>
</evidence>
<sequence length="142" mass="16046">MGLSAWGRSIRKKKTQAKILQERRLAADGRQHFRGGAKLRRDSTGLQLGDRSEEGETSPKAKSPQTSGAPQRTWSEQDWINIPFWEREIQFNLRYRDSETDFTDAWGDSIEEGAPSTDSGSSLEWPLSPIHRPLDVVNGFGM</sequence>
<evidence type="ECO:0000313" key="2">
    <source>
        <dbReference type="EMBL" id="UPW41524.1"/>
    </source>
</evidence>
<feature type="compositionally biased region" description="Basic and acidic residues" evidence="1">
    <location>
        <begin position="50"/>
        <end position="59"/>
    </location>
</feature>
<protein>
    <submittedName>
        <fullName evidence="2">ORF3</fullName>
    </submittedName>
</protein>